<evidence type="ECO:0000313" key="2">
    <source>
        <dbReference type="Proteomes" id="UP000326924"/>
    </source>
</evidence>
<keyword evidence="2" id="KW-1185">Reference proteome</keyword>
<protein>
    <submittedName>
        <fullName evidence="1">Uncharacterized protein</fullName>
    </submittedName>
</protein>
<evidence type="ECO:0000313" key="1">
    <source>
        <dbReference type="EMBL" id="KAA8912053.1"/>
    </source>
</evidence>
<comment type="caution">
    <text evidence="1">The sequence shown here is derived from an EMBL/GenBank/DDBJ whole genome shotgun (WGS) entry which is preliminary data.</text>
</comment>
<reference evidence="1 2" key="1">
    <citation type="submission" date="2019-09" db="EMBL/GenBank/DDBJ databases">
        <title>Draft genome of the ectomycorrhizal ascomycete Sphaerosporella brunnea.</title>
        <authorList>
            <consortium name="DOE Joint Genome Institute"/>
            <person name="Benucci G.M."/>
            <person name="Marozzi G."/>
            <person name="Antonielli L."/>
            <person name="Sanchez S."/>
            <person name="Marco P."/>
            <person name="Wang X."/>
            <person name="Falini L.B."/>
            <person name="Barry K."/>
            <person name="Haridas S."/>
            <person name="Lipzen A."/>
            <person name="Labutti K."/>
            <person name="Grigoriev I.V."/>
            <person name="Murat C."/>
            <person name="Martin F."/>
            <person name="Albertini E."/>
            <person name="Donnini D."/>
            <person name="Bonito G."/>
        </authorList>
    </citation>
    <scope>NUCLEOTIDE SEQUENCE [LARGE SCALE GENOMIC DNA]</scope>
    <source>
        <strain evidence="1 2">Sb_GMNB300</strain>
    </source>
</reference>
<gene>
    <name evidence="1" type="ORF">FN846DRAFT_998031</name>
</gene>
<accession>A0A5J5F5J4</accession>
<name>A0A5J5F5J4_9PEZI</name>
<feature type="non-terminal residue" evidence="1">
    <location>
        <position position="1"/>
    </location>
</feature>
<sequence>HIDCDHQYLASNTPQHHHRQPPSTDNFKLHYQLSNKHQCKVTMNPPIRTDSPIYSHRLVRDQHGRMILIRPNAVVPSHVVAAEIHNRATNIARELIVTRYETRYDLSRSTETLDDFQLEREANEAAASGYKARYSPYFGGVPSKRRMRFDAWVETIRVKVFKRPPTTWVETLENLLLIEYLQDCYNQCNSFLNKVNYHYAKWQISQMSREERHELAANIIENDRRYNGKWLEALDTMSGN</sequence>
<proteinExistence type="predicted"/>
<organism evidence="1 2">
    <name type="scientific">Sphaerosporella brunnea</name>
    <dbReference type="NCBI Taxonomy" id="1250544"/>
    <lineage>
        <taxon>Eukaryota</taxon>
        <taxon>Fungi</taxon>
        <taxon>Dikarya</taxon>
        <taxon>Ascomycota</taxon>
        <taxon>Pezizomycotina</taxon>
        <taxon>Pezizomycetes</taxon>
        <taxon>Pezizales</taxon>
        <taxon>Pyronemataceae</taxon>
        <taxon>Sphaerosporella</taxon>
    </lineage>
</organism>
<dbReference type="EMBL" id="VXIS01000029">
    <property type="protein sequence ID" value="KAA8912053.1"/>
    <property type="molecule type" value="Genomic_DNA"/>
</dbReference>
<dbReference type="InParanoid" id="A0A5J5F5J4"/>
<dbReference type="AlphaFoldDB" id="A0A5J5F5J4"/>
<dbReference type="Proteomes" id="UP000326924">
    <property type="component" value="Unassembled WGS sequence"/>
</dbReference>